<feature type="non-terminal residue" evidence="1">
    <location>
        <position position="1"/>
    </location>
</feature>
<evidence type="ECO:0000313" key="1">
    <source>
        <dbReference type="EMBL" id="SVA73846.1"/>
    </source>
</evidence>
<accession>A0A381Y9R2</accession>
<sequence length="97" mass="11009">NPMIGWIVEHKSGDSNIDIFMFNSTNYDAYSTWSSEDDFIPISDFTRENVTSANVDKIKSDLDKGEEYYFVIDHTGEGEAQPEEGDRVSYNAVLTVE</sequence>
<reference evidence="1" key="1">
    <citation type="submission" date="2018-05" db="EMBL/GenBank/DDBJ databases">
        <authorList>
            <person name="Lanie J.A."/>
            <person name="Ng W.-L."/>
            <person name="Kazmierczak K.M."/>
            <person name="Andrzejewski T.M."/>
            <person name="Davidsen T.M."/>
            <person name="Wayne K.J."/>
            <person name="Tettelin H."/>
            <person name="Glass J.I."/>
            <person name="Rusch D."/>
            <person name="Podicherti R."/>
            <person name="Tsui H.-C.T."/>
            <person name="Winkler M.E."/>
        </authorList>
    </citation>
    <scope>NUCLEOTIDE SEQUENCE</scope>
</reference>
<protein>
    <submittedName>
        <fullName evidence="1">Uncharacterized protein</fullName>
    </submittedName>
</protein>
<dbReference type="AlphaFoldDB" id="A0A381Y9R2"/>
<organism evidence="1">
    <name type="scientific">marine metagenome</name>
    <dbReference type="NCBI Taxonomy" id="408172"/>
    <lineage>
        <taxon>unclassified sequences</taxon>
        <taxon>metagenomes</taxon>
        <taxon>ecological metagenomes</taxon>
    </lineage>
</organism>
<dbReference type="EMBL" id="UINC01017731">
    <property type="protein sequence ID" value="SVA73846.1"/>
    <property type="molecule type" value="Genomic_DNA"/>
</dbReference>
<gene>
    <name evidence="1" type="ORF">METZ01_LOCUS126700</name>
</gene>
<name>A0A381Y9R2_9ZZZZ</name>
<proteinExistence type="predicted"/>